<organism evidence="1">
    <name type="scientific">Medicago truncatula</name>
    <name type="common">Barrel medic</name>
    <name type="synonym">Medicago tribuloides</name>
    <dbReference type="NCBI Taxonomy" id="3880"/>
    <lineage>
        <taxon>Eukaryota</taxon>
        <taxon>Viridiplantae</taxon>
        <taxon>Streptophyta</taxon>
        <taxon>Embryophyta</taxon>
        <taxon>Tracheophyta</taxon>
        <taxon>Spermatophyta</taxon>
        <taxon>Magnoliopsida</taxon>
        <taxon>eudicotyledons</taxon>
        <taxon>Gunneridae</taxon>
        <taxon>Pentapetalae</taxon>
        <taxon>rosids</taxon>
        <taxon>fabids</taxon>
        <taxon>Fabales</taxon>
        <taxon>Fabaceae</taxon>
        <taxon>Papilionoideae</taxon>
        <taxon>50 kb inversion clade</taxon>
        <taxon>NPAAA clade</taxon>
        <taxon>Hologalegina</taxon>
        <taxon>IRL clade</taxon>
        <taxon>Trifolieae</taxon>
        <taxon>Medicago</taxon>
    </lineage>
</organism>
<name>A2Q360_MEDTR</name>
<evidence type="ECO:0000313" key="1">
    <source>
        <dbReference type="EMBL" id="ABN08060.1"/>
    </source>
</evidence>
<reference evidence="1" key="2">
    <citation type="submission" date="2007-03" db="EMBL/GenBank/DDBJ databases">
        <authorList>
            <consortium name="The International Medicago Genome Annotation Group"/>
        </authorList>
    </citation>
    <scope>NUCLEOTIDE SEQUENCE</scope>
</reference>
<dbReference type="AlphaFoldDB" id="A2Q360"/>
<accession>A2Q360</accession>
<reference evidence="1" key="1">
    <citation type="submission" date="2004-12" db="EMBL/GenBank/DDBJ databases">
        <authorList>
            <person name="Town C.D."/>
        </authorList>
    </citation>
    <scope>NUCLEOTIDE SEQUENCE</scope>
</reference>
<gene>
    <name evidence="1" type="ORF">MtrDRAFT_AC154867g20v2</name>
</gene>
<protein>
    <submittedName>
        <fullName evidence="1">Uncharacterized protein</fullName>
    </submittedName>
</protein>
<proteinExistence type="predicted"/>
<dbReference type="EMBL" id="AC154867">
    <property type="protein sequence ID" value="ABN08060.1"/>
    <property type="molecule type" value="Genomic_DNA"/>
</dbReference>
<sequence>MQVFLLYNEWLAFIYLIVESGMTMKVRIGFVSCSLSAKVQHFLWLCMNNAIPTNKIRWILLQRRKFSSRYGVLITHIFSASQPGKHRYKQCLNDLLVTCF</sequence>